<evidence type="ECO:0000313" key="3">
    <source>
        <dbReference type="EMBL" id="KOG88196.1"/>
    </source>
</evidence>
<protein>
    <submittedName>
        <fullName evidence="3">Uncharacterized protein</fullName>
    </submittedName>
</protein>
<evidence type="ECO:0000313" key="4">
    <source>
        <dbReference type="Proteomes" id="UP000037020"/>
    </source>
</evidence>
<evidence type="ECO:0000256" key="1">
    <source>
        <dbReference type="SAM" id="MobiDB-lite"/>
    </source>
</evidence>
<name>A0ABR5J4X9_9ACTN</name>
<evidence type="ECO:0000256" key="2">
    <source>
        <dbReference type="SAM" id="SignalP"/>
    </source>
</evidence>
<organism evidence="3 4">
    <name type="scientific">Streptomyces varsoviensis</name>
    <dbReference type="NCBI Taxonomy" id="67373"/>
    <lineage>
        <taxon>Bacteria</taxon>
        <taxon>Bacillati</taxon>
        <taxon>Actinomycetota</taxon>
        <taxon>Actinomycetes</taxon>
        <taxon>Kitasatosporales</taxon>
        <taxon>Streptomycetaceae</taxon>
        <taxon>Streptomyces</taxon>
    </lineage>
</organism>
<dbReference type="Proteomes" id="UP000037020">
    <property type="component" value="Unassembled WGS sequence"/>
</dbReference>
<feature type="chain" id="PRO_5046972933" evidence="2">
    <location>
        <begin position="36"/>
        <end position="159"/>
    </location>
</feature>
<gene>
    <name evidence="3" type="ORF">ADK38_21130</name>
</gene>
<proteinExistence type="predicted"/>
<feature type="signal peptide" evidence="2">
    <location>
        <begin position="1"/>
        <end position="35"/>
    </location>
</feature>
<accession>A0ABR5J4X9</accession>
<dbReference type="EMBL" id="LGUT01001803">
    <property type="protein sequence ID" value="KOG88196.1"/>
    <property type="molecule type" value="Genomic_DNA"/>
</dbReference>
<feature type="compositionally biased region" description="Low complexity" evidence="1">
    <location>
        <begin position="37"/>
        <end position="48"/>
    </location>
</feature>
<reference evidence="3 4" key="1">
    <citation type="submission" date="2015-07" db="EMBL/GenBank/DDBJ databases">
        <authorList>
            <person name="Ju K.-S."/>
            <person name="Doroghazi J.R."/>
            <person name="Metcalf W.W."/>
        </authorList>
    </citation>
    <scope>NUCLEOTIDE SEQUENCE [LARGE SCALE GENOMIC DNA]</scope>
    <source>
        <strain evidence="3 4">NRRL B-3589</strain>
    </source>
</reference>
<dbReference type="RefSeq" id="WP_030892119.1">
    <property type="nucleotide sequence ID" value="NZ_JBIRHZ010000003.1"/>
</dbReference>
<keyword evidence="4" id="KW-1185">Reference proteome</keyword>
<sequence>MSFTSTYGRHRVRRAVVASVIAAAAIGLTATVSDAAPAPDHASAAGAHRVTTVSPEGADATGVSGTWRGTLKYLAPGKVTVAPKSGMEQGFHVGPHTKVLGAAAICGGPDGNVTIDSKGDGTTPCTLKQLMKAAKTDAVKVRATVKNGVATTIAEHYHP</sequence>
<comment type="caution">
    <text evidence="3">The sequence shown here is derived from an EMBL/GenBank/DDBJ whole genome shotgun (WGS) entry which is preliminary data.</text>
</comment>
<feature type="region of interest" description="Disordered" evidence="1">
    <location>
        <begin position="37"/>
        <end position="63"/>
    </location>
</feature>
<keyword evidence="2" id="KW-0732">Signal</keyword>